<sequence length="440" mass="49723">MPSRKVASTDRRNPCTHTRMTRLYDPYGSFRCSMCHKHPDIGWLYRCTQDSGGFLPESDFTGESSHMKRRDAMDVAAISLSNSIIEAIGQGQYTNEQIKSLLEQKERVRILALGQDNRPTTSSTCTTDTTASSFVTDATFSTLPQSTTFSTTSSISLDEEIRAAYDWKELQKVWMSAPSLPPPQHLSNQGTRAEHTWDEDTHRQQACNFMVCPTCRPTYRERAYLSLDAVLHSPVQFPPPWELENRPISDARILARIRTPQMDRFYAQQRRSAIQSLHSVPGVRLEDEVDLEGLQNCNMMNDTDNLEDLQLEADAHSVRPRNGFRETVRKALARARVDDTAPRNAGRATDTSRLDSPDQSGSLIFRRRRSHSTSSFVQRHGLVVDTSILQDSVTLMLARNTPLPHTPVVGSHQSNRMQSPGIRHTLERPNPNPTDMIMQA</sequence>
<evidence type="ECO:0000256" key="1">
    <source>
        <dbReference type="SAM" id="MobiDB-lite"/>
    </source>
</evidence>
<dbReference type="HOGENOM" id="CLU_048132_0_0_1"/>
<name>A0A0D2F0J1_9EURO</name>
<accession>A0A0D2F0J1</accession>
<evidence type="ECO:0000313" key="2">
    <source>
        <dbReference type="EMBL" id="KIW60440.1"/>
    </source>
</evidence>
<reference evidence="2 3" key="1">
    <citation type="submission" date="2015-01" db="EMBL/GenBank/DDBJ databases">
        <title>The Genome Sequence of Exophiala xenobiotica CBS118157.</title>
        <authorList>
            <consortium name="The Broad Institute Genomics Platform"/>
            <person name="Cuomo C."/>
            <person name="de Hoog S."/>
            <person name="Gorbushina A."/>
            <person name="Stielow B."/>
            <person name="Teixiera M."/>
            <person name="Abouelleil A."/>
            <person name="Chapman S.B."/>
            <person name="Priest M."/>
            <person name="Young S.K."/>
            <person name="Wortman J."/>
            <person name="Nusbaum C."/>
            <person name="Birren B."/>
        </authorList>
    </citation>
    <scope>NUCLEOTIDE SEQUENCE [LARGE SCALE GENOMIC DNA]</scope>
    <source>
        <strain evidence="2 3">CBS 118157</strain>
    </source>
</reference>
<dbReference type="STRING" id="348802.A0A0D2F0J1"/>
<dbReference type="EMBL" id="KN847317">
    <property type="protein sequence ID" value="KIW60440.1"/>
    <property type="molecule type" value="Genomic_DNA"/>
</dbReference>
<dbReference type="RefSeq" id="XP_013321024.1">
    <property type="nucleotide sequence ID" value="XM_013465570.1"/>
</dbReference>
<gene>
    <name evidence="2" type="ORF">PV05_00655</name>
</gene>
<keyword evidence="3" id="KW-1185">Reference proteome</keyword>
<feature type="region of interest" description="Disordered" evidence="1">
    <location>
        <begin position="405"/>
        <end position="440"/>
    </location>
</feature>
<dbReference type="GeneID" id="25322563"/>
<dbReference type="AlphaFoldDB" id="A0A0D2F0J1"/>
<feature type="region of interest" description="Disordered" evidence="1">
    <location>
        <begin position="335"/>
        <end position="370"/>
    </location>
</feature>
<dbReference type="Proteomes" id="UP000054342">
    <property type="component" value="Unassembled WGS sequence"/>
</dbReference>
<organism evidence="2 3">
    <name type="scientific">Exophiala xenobiotica</name>
    <dbReference type="NCBI Taxonomy" id="348802"/>
    <lineage>
        <taxon>Eukaryota</taxon>
        <taxon>Fungi</taxon>
        <taxon>Dikarya</taxon>
        <taxon>Ascomycota</taxon>
        <taxon>Pezizomycotina</taxon>
        <taxon>Eurotiomycetes</taxon>
        <taxon>Chaetothyriomycetidae</taxon>
        <taxon>Chaetothyriales</taxon>
        <taxon>Herpotrichiellaceae</taxon>
        <taxon>Exophiala</taxon>
    </lineage>
</organism>
<dbReference type="OrthoDB" id="4776522at2759"/>
<proteinExistence type="predicted"/>
<evidence type="ECO:0000313" key="3">
    <source>
        <dbReference type="Proteomes" id="UP000054342"/>
    </source>
</evidence>
<protein>
    <submittedName>
        <fullName evidence="2">Uncharacterized protein</fullName>
    </submittedName>
</protein>